<gene>
    <name evidence="2" type="ORF">FCALED_LOCUS12414</name>
</gene>
<proteinExistence type="predicted"/>
<evidence type="ECO:0000256" key="1">
    <source>
        <dbReference type="SAM" id="MobiDB-lite"/>
    </source>
</evidence>
<comment type="caution">
    <text evidence="2">The sequence shown here is derived from an EMBL/GenBank/DDBJ whole genome shotgun (WGS) entry which is preliminary data.</text>
</comment>
<keyword evidence="3" id="KW-1185">Reference proteome</keyword>
<sequence>YSSSYKLSLFSRDFSNYFNTNIIITENTGQLNSNNKVELKEPDILEDDHNNKESIDNISDS</sequence>
<evidence type="ECO:0000313" key="3">
    <source>
        <dbReference type="Proteomes" id="UP000789570"/>
    </source>
</evidence>
<name>A0A9N9EL44_9GLOM</name>
<organism evidence="2 3">
    <name type="scientific">Funneliformis caledonium</name>
    <dbReference type="NCBI Taxonomy" id="1117310"/>
    <lineage>
        <taxon>Eukaryota</taxon>
        <taxon>Fungi</taxon>
        <taxon>Fungi incertae sedis</taxon>
        <taxon>Mucoromycota</taxon>
        <taxon>Glomeromycotina</taxon>
        <taxon>Glomeromycetes</taxon>
        <taxon>Glomerales</taxon>
        <taxon>Glomeraceae</taxon>
        <taxon>Funneliformis</taxon>
    </lineage>
</organism>
<protein>
    <submittedName>
        <fullName evidence="2">7376_t:CDS:1</fullName>
    </submittedName>
</protein>
<reference evidence="2" key="1">
    <citation type="submission" date="2021-06" db="EMBL/GenBank/DDBJ databases">
        <authorList>
            <person name="Kallberg Y."/>
            <person name="Tangrot J."/>
            <person name="Rosling A."/>
        </authorList>
    </citation>
    <scope>NUCLEOTIDE SEQUENCE</scope>
    <source>
        <strain evidence="2">UK204</strain>
    </source>
</reference>
<accession>A0A9N9EL44</accession>
<evidence type="ECO:0000313" key="2">
    <source>
        <dbReference type="EMBL" id="CAG8679277.1"/>
    </source>
</evidence>
<feature type="non-terminal residue" evidence="2">
    <location>
        <position position="1"/>
    </location>
</feature>
<feature type="region of interest" description="Disordered" evidence="1">
    <location>
        <begin position="40"/>
        <end position="61"/>
    </location>
</feature>
<dbReference type="Proteomes" id="UP000789570">
    <property type="component" value="Unassembled WGS sequence"/>
</dbReference>
<dbReference type="EMBL" id="CAJVPQ010006008">
    <property type="protein sequence ID" value="CAG8679277.1"/>
    <property type="molecule type" value="Genomic_DNA"/>
</dbReference>
<dbReference type="AlphaFoldDB" id="A0A9N9EL44"/>
<feature type="compositionally biased region" description="Basic and acidic residues" evidence="1">
    <location>
        <begin position="40"/>
        <end position="55"/>
    </location>
</feature>